<dbReference type="AlphaFoldDB" id="A0A239BXP9"/>
<dbReference type="InterPro" id="IPR029058">
    <property type="entry name" value="AB_hydrolase_fold"/>
</dbReference>
<dbReference type="EMBL" id="FZOT01000001">
    <property type="protein sequence ID" value="SNS11943.1"/>
    <property type="molecule type" value="Genomic_DNA"/>
</dbReference>
<dbReference type="Pfam" id="PF12697">
    <property type="entry name" value="Abhydrolase_6"/>
    <property type="match status" value="1"/>
</dbReference>
<comment type="similarity">
    <text evidence="1">Belongs to the AB hydrolase superfamily.</text>
</comment>
<evidence type="ECO:0000313" key="4">
    <source>
        <dbReference type="Proteomes" id="UP000198284"/>
    </source>
</evidence>
<dbReference type="SUPFAM" id="SSF53474">
    <property type="entry name" value="alpha/beta-Hydrolases"/>
    <property type="match status" value="1"/>
</dbReference>
<organism evidence="3 4">
    <name type="scientific">Noviherbaspirillum humi</name>
    <dbReference type="NCBI Taxonomy" id="1688639"/>
    <lineage>
        <taxon>Bacteria</taxon>
        <taxon>Pseudomonadati</taxon>
        <taxon>Pseudomonadota</taxon>
        <taxon>Betaproteobacteria</taxon>
        <taxon>Burkholderiales</taxon>
        <taxon>Oxalobacteraceae</taxon>
        <taxon>Noviherbaspirillum</taxon>
    </lineage>
</organism>
<evidence type="ECO:0000256" key="1">
    <source>
        <dbReference type="ARBA" id="ARBA00008645"/>
    </source>
</evidence>
<dbReference type="Gene3D" id="3.40.50.1820">
    <property type="entry name" value="alpha/beta hydrolase"/>
    <property type="match status" value="1"/>
</dbReference>
<reference evidence="3 4" key="1">
    <citation type="submission" date="2017-06" db="EMBL/GenBank/DDBJ databases">
        <authorList>
            <person name="Kim H.J."/>
            <person name="Triplett B.A."/>
        </authorList>
    </citation>
    <scope>NUCLEOTIDE SEQUENCE [LARGE SCALE GENOMIC DNA]</scope>
    <source>
        <strain evidence="3 4">U15</strain>
    </source>
</reference>
<gene>
    <name evidence="3" type="ORF">SAMN06265795_101109</name>
</gene>
<keyword evidence="4" id="KW-1185">Reference proteome</keyword>
<dbReference type="OrthoDB" id="8680283at2"/>
<name>A0A239BXP9_9BURK</name>
<sequence length="264" mass="28775">MNSLACFNIHRSGRGRTPLIFSHGFGCDQSVWQQVAPAFADDFDVILYDLVGARPSNRASYDPIHYASLNAYANDLLCLMDGLQLEQAQFVGHSVSAAIGAHAAARAPHRFAGLSLVAPSPCYINDGAYRGGMDRAAVLALLDFLAANYFAWAQTLAPTIMGRPTWDGLTLELTDNFCRTDPDVARAFARVTFLSDWRSLLPAITVPTLIMQCRDDALAPPEVGHYMHQQIPGSVLALLEATGHCPHLSAPQETVAVLRRFLLH</sequence>
<feature type="domain" description="AB hydrolase-1" evidence="2">
    <location>
        <begin position="19"/>
        <end position="256"/>
    </location>
</feature>
<dbReference type="RefSeq" id="WP_089397357.1">
    <property type="nucleotide sequence ID" value="NZ_FZOT01000001.1"/>
</dbReference>
<dbReference type="InterPro" id="IPR000073">
    <property type="entry name" value="AB_hydrolase_1"/>
</dbReference>
<evidence type="ECO:0000313" key="3">
    <source>
        <dbReference type="EMBL" id="SNS11943.1"/>
    </source>
</evidence>
<proteinExistence type="inferred from homology"/>
<accession>A0A239BXP9</accession>
<protein>
    <submittedName>
        <fullName evidence="3">Sigma-B regulation protein RsbQ</fullName>
    </submittedName>
</protein>
<dbReference type="PANTHER" id="PTHR43039">
    <property type="entry name" value="ESTERASE-RELATED"/>
    <property type="match status" value="1"/>
</dbReference>
<dbReference type="Proteomes" id="UP000198284">
    <property type="component" value="Unassembled WGS sequence"/>
</dbReference>
<evidence type="ECO:0000259" key="2">
    <source>
        <dbReference type="Pfam" id="PF12697"/>
    </source>
</evidence>
<dbReference type="PRINTS" id="PR00111">
    <property type="entry name" value="ABHYDROLASE"/>
</dbReference>